<dbReference type="SUPFAM" id="SSF143081">
    <property type="entry name" value="BB1717-like"/>
    <property type="match status" value="1"/>
</dbReference>
<evidence type="ECO:0000256" key="2">
    <source>
        <dbReference type="ARBA" id="ARBA00022670"/>
    </source>
</evidence>
<dbReference type="RefSeq" id="WP_073279291.1">
    <property type="nucleotide sequence ID" value="NZ_FRAC01000028.1"/>
</dbReference>
<evidence type="ECO:0000256" key="6">
    <source>
        <dbReference type="ARBA" id="ARBA00023125"/>
    </source>
</evidence>
<comment type="similarity">
    <text evidence="1 8">Belongs to the SOS response-associated peptidase family.</text>
</comment>
<dbReference type="PANTHER" id="PTHR13604:SF0">
    <property type="entry name" value="ABASIC SITE PROCESSING PROTEIN HMCES"/>
    <property type="match status" value="1"/>
</dbReference>
<keyword evidence="7" id="KW-0456">Lyase</keyword>
<dbReference type="EC" id="3.4.-.-" evidence="8"/>
<organism evidence="9 10">
    <name type="scientific">Anaerocolumna jejuensis DSM 15929</name>
    <dbReference type="NCBI Taxonomy" id="1121322"/>
    <lineage>
        <taxon>Bacteria</taxon>
        <taxon>Bacillati</taxon>
        <taxon>Bacillota</taxon>
        <taxon>Clostridia</taxon>
        <taxon>Lachnospirales</taxon>
        <taxon>Lachnospiraceae</taxon>
        <taxon>Anaerocolumna</taxon>
    </lineage>
</organism>
<evidence type="ECO:0000313" key="10">
    <source>
        <dbReference type="Proteomes" id="UP000184386"/>
    </source>
</evidence>
<dbReference type="OrthoDB" id="9782620at2"/>
<dbReference type="Proteomes" id="UP000184386">
    <property type="component" value="Unassembled WGS sequence"/>
</dbReference>
<evidence type="ECO:0000256" key="8">
    <source>
        <dbReference type="RuleBase" id="RU364100"/>
    </source>
</evidence>
<sequence length="201" mass="23204">MCGRYYVDDETAREIEKLVNEISSTLHQKGSKRDIHPSEPSTVLTAFKGSLHMEEKLWGFPGYHGKELIINARSETALTKSTFRDSVLNRRCVIPVAGFYEWNSSKEKAAFYREDSSLLFLAGFYKQFPDSDHFVILTSPANESMIEVHDRMPLILEREEVFPWITDSRKTEELLLKKPCSLKKDMAYEQLCLHDFTGDLT</sequence>
<dbReference type="GO" id="GO:0008233">
    <property type="term" value="F:peptidase activity"/>
    <property type="evidence" value="ECO:0007669"/>
    <property type="project" value="UniProtKB-KW"/>
</dbReference>
<dbReference type="PANTHER" id="PTHR13604">
    <property type="entry name" value="DC12-RELATED"/>
    <property type="match status" value="1"/>
</dbReference>
<proteinExistence type="inferred from homology"/>
<evidence type="ECO:0000256" key="7">
    <source>
        <dbReference type="ARBA" id="ARBA00023239"/>
    </source>
</evidence>
<dbReference type="Gene3D" id="3.90.1680.10">
    <property type="entry name" value="SOS response associated peptidase-like"/>
    <property type="match status" value="1"/>
</dbReference>
<dbReference type="EMBL" id="FRAC01000028">
    <property type="protein sequence ID" value="SHL27018.1"/>
    <property type="molecule type" value="Genomic_DNA"/>
</dbReference>
<keyword evidence="2 8" id="KW-0645">Protease</keyword>
<keyword evidence="6" id="KW-0238">DNA-binding</keyword>
<evidence type="ECO:0000256" key="3">
    <source>
        <dbReference type="ARBA" id="ARBA00022763"/>
    </source>
</evidence>
<protein>
    <recommendedName>
        <fullName evidence="8">Abasic site processing protein</fullName>
        <ecNumber evidence="8">3.4.-.-</ecNumber>
    </recommendedName>
</protein>
<accession>A0A1M6Z970</accession>
<dbReference type="Pfam" id="PF02586">
    <property type="entry name" value="SRAP"/>
    <property type="match status" value="1"/>
</dbReference>
<gene>
    <name evidence="9" type="ORF">SAMN02745136_04513</name>
</gene>
<keyword evidence="3" id="KW-0227">DNA damage</keyword>
<evidence type="ECO:0000256" key="5">
    <source>
        <dbReference type="ARBA" id="ARBA00023124"/>
    </source>
</evidence>
<dbReference type="GO" id="GO:0006508">
    <property type="term" value="P:proteolysis"/>
    <property type="evidence" value="ECO:0007669"/>
    <property type="project" value="UniProtKB-KW"/>
</dbReference>
<dbReference type="GO" id="GO:0016829">
    <property type="term" value="F:lyase activity"/>
    <property type="evidence" value="ECO:0007669"/>
    <property type="project" value="UniProtKB-KW"/>
</dbReference>
<keyword evidence="5" id="KW-0190">Covalent protein-DNA linkage</keyword>
<dbReference type="GO" id="GO:0003697">
    <property type="term" value="F:single-stranded DNA binding"/>
    <property type="evidence" value="ECO:0007669"/>
    <property type="project" value="InterPro"/>
</dbReference>
<evidence type="ECO:0000256" key="1">
    <source>
        <dbReference type="ARBA" id="ARBA00008136"/>
    </source>
</evidence>
<dbReference type="AlphaFoldDB" id="A0A1M6Z970"/>
<dbReference type="InterPro" id="IPR003738">
    <property type="entry name" value="SRAP"/>
</dbReference>
<keyword evidence="4 8" id="KW-0378">Hydrolase</keyword>
<reference evidence="9 10" key="1">
    <citation type="submission" date="2016-11" db="EMBL/GenBank/DDBJ databases">
        <authorList>
            <person name="Jaros S."/>
            <person name="Januszkiewicz K."/>
            <person name="Wedrychowicz H."/>
        </authorList>
    </citation>
    <scope>NUCLEOTIDE SEQUENCE [LARGE SCALE GENOMIC DNA]</scope>
    <source>
        <strain evidence="9 10">DSM 15929</strain>
    </source>
</reference>
<evidence type="ECO:0000256" key="4">
    <source>
        <dbReference type="ARBA" id="ARBA00022801"/>
    </source>
</evidence>
<keyword evidence="10" id="KW-1185">Reference proteome</keyword>
<name>A0A1M6Z970_9FIRM</name>
<dbReference type="InterPro" id="IPR036590">
    <property type="entry name" value="SRAP-like"/>
</dbReference>
<dbReference type="GO" id="GO:0106300">
    <property type="term" value="P:protein-DNA covalent cross-linking repair"/>
    <property type="evidence" value="ECO:0007669"/>
    <property type="project" value="InterPro"/>
</dbReference>
<evidence type="ECO:0000313" key="9">
    <source>
        <dbReference type="EMBL" id="SHL27018.1"/>
    </source>
</evidence>